<proteinExistence type="predicted"/>
<dbReference type="Pfam" id="PF00582">
    <property type="entry name" value="Usp"/>
    <property type="match status" value="1"/>
</dbReference>
<dbReference type="InterPro" id="IPR006016">
    <property type="entry name" value="UspA"/>
</dbReference>
<organism evidence="2 3">
    <name type="scientific">Haloferax larsenii</name>
    <dbReference type="NCBI Taxonomy" id="302484"/>
    <lineage>
        <taxon>Archaea</taxon>
        <taxon>Methanobacteriati</taxon>
        <taxon>Methanobacteriota</taxon>
        <taxon>Stenosarchaea group</taxon>
        <taxon>Halobacteria</taxon>
        <taxon>Halobacteriales</taxon>
        <taxon>Haloferacaceae</taxon>
        <taxon>Haloferax</taxon>
    </lineage>
</organism>
<name>A0ABY5RCE8_HALLR</name>
<gene>
    <name evidence="2" type="ORF">KU306_09265</name>
</gene>
<evidence type="ECO:0000313" key="3">
    <source>
        <dbReference type="Proteomes" id="UP001058330"/>
    </source>
</evidence>
<accession>A0ABY5RCE8</accession>
<dbReference type="CDD" id="cd00293">
    <property type="entry name" value="USP-like"/>
    <property type="match status" value="1"/>
</dbReference>
<dbReference type="Proteomes" id="UP001058330">
    <property type="component" value="Chromosome"/>
</dbReference>
<dbReference type="GeneID" id="74529087"/>
<feature type="domain" description="UspA" evidence="1">
    <location>
        <begin position="3"/>
        <end position="140"/>
    </location>
</feature>
<protein>
    <submittedName>
        <fullName evidence="2">Universal stress protein</fullName>
    </submittedName>
</protein>
<dbReference type="SUPFAM" id="SSF52402">
    <property type="entry name" value="Adenine nucleotide alpha hydrolases-like"/>
    <property type="match status" value="1"/>
</dbReference>
<dbReference type="InterPro" id="IPR014729">
    <property type="entry name" value="Rossmann-like_a/b/a_fold"/>
</dbReference>
<dbReference type="EMBL" id="CP078063">
    <property type="protein sequence ID" value="UVE49118.1"/>
    <property type="molecule type" value="Genomic_DNA"/>
</dbReference>
<dbReference type="RefSeq" id="WP_007538949.1">
    <property type="nucleotide sequence ID" value="NZ_CP078063.1"/>
</dbReference>
<evidence type="ECO:0000259" key="1">
    <source>
        <dbReference type="Pfam" id="PF00582"/>
    </source>
</evidence>
<dbReference type="Gene3D" id="3.40.50.620">
    <property type="entry name" value="HUPs"/>
    <property type="match status" value="1"/>
</dbReference>
<keyword evidence="3" id="KW-1185">Reference proteome</keyword>
<reference evidence="2" key="1">
    <citation type="submission" date="2021-07" db="EMBL/GenBank/DDBJ databases">
        <title>Studies on halocins as antimicrobial molecules from haloarchaea.</title>
        <authorList>
            <person name="Kumar S."/>
            <person name="Khare S.K."/>
        </authorList>
    </citation>
    <scope>NUCLEOTIDE SEQUENCE</scope>
    <source>
        <strain evidence="2">NCIM 5678</strain>
    </source>
</reference>
<sequence length="159" mass="17206">MYIVAYNGSQLSNAALHRAATYAKQTGDDVLAVAVVPEDAEYAVEQGWIPSKDDFDRDDIVSELHRTAVKIAPRASFRSLAAGRFPAPGEIVGKLKRVAHNEDADVVFVGSENAGRVVTPLASVGGNVASGKTYDVHIVRHAPPNVRERLPKSDFYFTD</sequence>
<evidence type="ECO:0000313" key="2">
    <source>
        <dbReference type="EMBL" id="UVE49118.1"/>
    </source>
</evidence>